<dbReference type="EMBL" id="VIIS01000292">
    <property type="protein sequence ID" value="KAF0310737.1"/>
    <property type="molecule type" value="Genomic_DNA"/>
</dbReference>
<evidence type="ECO:0000256" key="11">
    <source>
        <dbReference type="SAM" id="SignalP"/>
    </source>
</evidence>
<dbReference type="OrthoDB" id="19932at2759"/>
<dbReference type="GO" id="GO:0005829">
    <property type="term" value="C:cytosol"/>
    <property type="evidence" value="ECO:0007669"/>
    <property type="project" value="GOC"/>
</dbReference>
<feature type="transmembrane region" description="Helical" evidence="10">
    <location>
        <begin position="380"/>
        <end position="399"/>
    </location>
</feature>
<feature type="transmembrane region" description="Helical" evidence="10">
    <location>
        <begin position="200"/>
        <end position="221"/>
    </location>
</feature>
<dbReference type="Pfam" id="PF21901">
    <property type="entry name" value="TMEM87A-B_GOLD"/>
    <property type="match status" value="1"/>
</dbReference>
<evidence type="ECO:0000256" key="8">
    <source>
        <dbReference type="ARBA" id="ARBA00044946"/>
    </source>
</evidence>
<feature type="transmembrane region" description="Helical" evidence="10">
    <location>
        <begin position="302"/>
        <end position="319"/>
    </location>
</feature>
<feature type="region of interest" description="Disordered" evidence="9">
    <location>
        <begin position="473"/>
        <end position="502"/>
    </location>
</feature>
<keyword evidence="3 11" id="KW-0732">Signal</keyword>
<evidence type="ECO:0000259" key="12">
    <source>
        <dbReference type="Pfam" id="PF06814"/>
    </source>
</evidence>
<proteinExistence type="inferred from homology"/>
<sequence length="532" mass="60133">MKESKHKGIILLCLLCLSAVLVESLPDQGIWDFSITQPDEYVGVSKSLYKGSDIIIKVTCGSDHTNISVGWMIRQTPCWNEYLALENQAGRNSNLSYIYDNPQYLPSAVPQPYYNSTWFYVYPERPFACDAVVLRVQRAAASGGSPAHRQMQAPADGIFLLVVHVTSLEPRLPPTPLNVTVHIEMKADYGYLSAADWPNLPFYSVMCAVYVLYGLGWLVVCARQWRELLRIQFWIGGVIAMGMLEKAVFLAEYESVNRTGHSVWGAVVFAELVSCAKRALARMLVIIVSLGFGITKPRLGPLLHRIMAVGLLFFMFASIESCTRALRPKNDLSGGTLGTSVVLALLDSGICWWVFSALLNTTRTLRLRRNEVKLTLYRHFTNTLILAVLASVGFMVWMVRFHRTAGCLRQWKNLWADEACWHVLFSIILLVIMLLWRPTNNNQRYAFTPLLDAGDEDEEDELFRSDAYHDLKMRSRGQSSPGDSHNRRSRNNSDDDLKWVEDNIPASMEPALPAMDSDEEVMQAKFEISKMQ</sequence>
<feature type="domain" description="GOST seven transmembrane" evidence="12">
    <location>
        <begin position="198"/>
        <end position="443"/>
    </location>
</feature>
<evidence type="ECO:0000256" key="1">
    <source>
        <dbReference type="ARBA" id="ARBA00004653"/>
    </source>
</evidence>
<dbReference type="AlphaFoldDB" id="A0A6A4WUB6"/>
<evidence type="ECO:0000256" key="5">
    <source>
        <dbReference type="ARBA" id="ARBA00023034"/>
    </source>
</evidence>
<feature type="transmembrane region" description="Helical" evidence="10">
    <location>
        <begin position="419"/>
        <end position="436"/>
    </location>
</feature>
<keyword evidence="6 10" id="KW-0472">Membrane</keyword>
<accession>A0A6A4WUB6</accession>
<keyword evidence="5" id="KW-0333">Golgi apparatus</keyword>
<evidence type="ECO:0000256" key="3">
    <source>
        <dbReference type="ARBA" id="ARBA00022729"/>
    </source>
</evidence>
<dbReference type="InterPro" id="IPR053937">
    <property type="entry name" value="GOST_TM"/>
</dbReference>
<evidence type="ECO:0000313" key="14">
    <source>
        <dbReference type="EMBL" id="KAF0310737.1"/>
    </source>
</evidence>
<dbReference type="InterPro" id="IPR054101">
    <property type="entry name" value="TMEM87A/B_GOLD"/>
</dbReference>
<evidence type="ECO:0000256" key="10">
    <source>
        <dbReference type="SAM" id="Phobius"/>
    </source>
</evidence>
<protein>
    <submittedName>
        <fullName evidence="14">Transmembrane protein 87A</fullName>
    </submittedName>
</protein>
<keyword evidence="7" id="KW-0325">Glycoprotein</keyword>
<dbReference type="PANTHER" id="PTHR21229:SF1">
    <property type="entry name" value="GH17801P"/>
    <property type="match status" value="1"/>
</dbReference>
<keyword evidence="15" id="KW-1185">Reference proteome</keyword>
<feature type="transmembrane region" description="Helical" evidence="10">
    <location>
        <begin position="233"/>
        <end position="251"/>
    </location>
</feature>
<organism evidence="14 15">
    <name type="scientific">Amphibalanus amphitrite</name>
    <name type="common">Striped barnacle</name>
    <name type="synonym">Balanus amphitrite</name>
    <dbReference type="NCBI Taxonomy" id="1232801"/>
    <lineage>
        <taxon>Eukaryota</taxon>
        <taxon>Metazoa</taxon>
        <taxon>Ecdysozoa</taxon>
        <taxon>Arthropoda</taxon>
        <taxon>Crustacea</taxon>
        <taxon>Multicrustacea</taxon>
        <taxon>Cirripedia</taxon>
        <taxon>Thoracica</taxon>
        <taxon>Thoracicalcarea</taxon>
        <taxon>Balanomorpha</taxon>
        <taxon>Balanoidea</taxon>
        <taxon>Balanidae</taxon>
        <taxon>Amphibalaninae</taxon>
        <taxon>Amphibalanus</taxon>
    </lineage>
</organism>
<comment type="caution">
    <text evidence="14">The sequence shown here is derived from an EMBL/GenBank/DDBJ whole genome shotgun (WGS) entry which is preliminary data.</text>
</comment>
<dbReference type="GO" id="GO:0000139">
    <property type="term" value="C:Golgi membrane"/>
    <property type="evidence" value="ECO:0007669"/>
    <property type="project" value="UniProtKB-SubCell"/>
</dbReference>
<evidence type="ECO:0000313" key="15">
    <source>
        <dbReference type="Proteomes" id="UP000440578"/>
    </source>
</evidence>
<gene>
    <name evidence="14" type="primary">tmem87a</name>
    <name evidence="14" type="ORF">FJT64_001935</name>
</gene>
<name>A0A6A4WUB6_AMPAM</name>
<evidence type="ECO:0000256" key="9">
    <source>
        <dbReference type="SAM" id="MobiDB-lite"/>
    </source>
</evidence>
<comment type="subcellular location">
    <subcellularLocation>
        <location evidence="1">Golgi apparatus membrane</location>
        <topology evidence="1">Multi-pass membrane protein</topology>
    </subcellularLocation>
</comment>
<feature type="chain" id="PRO_5025368060" evidence="11">
    <location>
        <begin position="25"/>
        <end position="532"/>
    </location>
</feature>
<comment type="similarity">
    <text evidence="8">Belongs to the LU7TM family. TMEM87 subfamily.</text>
</comment>
<evidence type="ECO:0000256" key="6">
    <source>
        <dbReference type="ARBA" id="ARBA00023136"/>
    </source>
</evidence>
<feature type="domain" description="TMEM87A/B GOLD" evidence="13">
    <location>
        <begin position="26"/>
        <end position="90"/>
    </location>
</feature>
<keyword evidence="4 10" id="KW-1133">Transmembrane helix</keyword>
<evidence type="ECO:0000259" key="13">
    <source>
        <dbReference type="Pfam" id="PF21901"/>
    </source>
</evidence>
<dbReference type="Pfam" id="PF06814">
    <property type="entry name" value="GOST_TM"/>
    <property type="match status" value="1"/>
</dbReference>
<feature type="compositionally biased region" description="Basic and acidic residues" evidence="9">
    <location>
        <begin position="491"/>
        <end position="501"/>
    </location>
</feature>
<feature type="transmembrane region" description="Helical" evidence="10">
    <location>
        <begin position="339"/>
        <end position="359"/>
    </location>
</feature>
<evidence type="ECO:0000256" key="7">
    <source>
        <dbReference type="ARBA" id="ARBA00023180"/>
    </source>
</evidence>
<dbReference type="GO" id="GO:0042147">
    <property type="term" value="P:retrograde transport, endosome to Golgi"/>
    <property type="evidence" value="ECO:0007669"/>
    <property type="project" value="TreeGrafter"/>
</dbReference>
<reference evidence="14 15" key="1">
    <citation type="submission" date="2019-07" db="EMBL/GenBank/DDBJ databases">
        <title>Draft genome assembly of a fouling barnacle, Amphibalanus amphitrite (Darwin, 1854): The first reference genome for Thecostraca.</title>
        <authorList>
            <person name="Kim W."/>
        </authorList>
    </citation>
    <scope>NUCLEOTIDE SEQUENCE [LARGE SCALE GENOMIC DNA]</scope>
    <source>
        <strain evidence="14">SNU_AA5</strain>
        <tissue evidence="14">Soma without cirri and trophi</tissue>
    </source>
</reference>
<feature type="signal peptide" evidence="11">
    <location>
        <begin position="1"/>
        <end position="24"/>
    </location>
</feature>
<dbReference type="Proteomes" id="UP000440578">
    <property type="component" value="Unassembled WGS sequence"/>
</dbReference>
<dbReference type="InterPro" id="IPR009637">
    <property type="entry name" value="GPR107/GPR108-like"/>
</dbReference>
<evidence type="ECO:0000256" key="2">
    <source>
        <dbReference type="ARBA" id="ARBA00022692"/>
    </source>
</evidence>
<dbReference type="PANTHER" id="PTHR21229">
    <property type="entry name" value="LUNG SEVEN TRANSMEMBRANE RECEPTOR"/>
    <property type="match status" value="1"/>
</dbReference>
<keyword evidence="2 10" id="KW-0812">Transmembrane</keyword>
<evidence type="ECO:0000256" key="4">
    <source>
        <dbReference type="ARBA" id="ARBA00022989"/>
    </source>
</evidence>
<feature type="transmembrane region" description="Helical" evidence="10">
    <location>
        <begin position="263"/>
        <end position="290"/>
    </location>
</feature>